<reference evidence="2 3" key="1">
    <citation type="submission" date="2015-03" db="EMBL/GenBank/DDBJ databases">
        <authorList>
            <person name="Murphy D."/>
        </authorList>
    </citation>
    <scope>NUCLEOTIDE SEQUENCE [LARGE SCALE GENOMIC DNA]</scope>
    <source>
        <strain evidence="2 3">IP06005</strain>
    </source>
</reference>
<gene>
    <name evidence="2" type="ORF">ERS137965_00572</name>
</gene>
<feature type="region of interest" description="Disordered" evidence="1">
    <location>
        <begin position="17"/>
        <end position="40"/>
    </location>
</feature>
<name>A0A0T9T4V9_YERAL</name>
<evidence type="ECO:0000313" key="3">
    <source>
        <dbReference type="Proteomes" id="UP000041595"/>
    </source>
</evidence>
<dbReference type="Proteomes" id="UP000041595">
    <property type="component" value="Unassembled WGS sequence"/>
</dbReference>
<evidence type="ECO:0000256" key="1">
    <source>
        <dbReference type="SAM" id="MobiDB-lite"/>
    </source>
</evidence>
<accession>A0A0T9T4V9</accession>
<evidence type="ECO:0000313" key="2">
    <source>
        <dbReference type="EMBL" id="CNK61651.1"/>
    </source>
</evidence>
<protein>
    <submittedName>
        <fullName evidence="2">Uncharacterized protein</fullName>
    </submittedName>
</protein>
<proteinExistence type="predicted"/>
<sequence length="40" mass="4661">MISVHVQNMLNKYSAMNTKQEPVKSSNSKIGFFKKKHHQD</sequence>
<organism evidence="2 3">
    <name type="scientific">Yersinia aldovae</name>
    <dbReference type="NCBI Taxonomy" id="29483"/>
    <lineage>
        <taxon>Bacteria</taxon>
        <taxon>Pseudomonadati</taxon>
        <taxon>Pseudomonadota</taxon>
        <taxon>Gammaproteobacteria</taxon>
        <taxon>Enterobacterales</taxon>
        <taxon>Yersiniaceae</taxon>
        <taxon>Yersinia</taxon>
    </lineage>
</organism>
<feature type="compositionally biased region" description="Polar residues" evidence="1">
    <location>
        <begin position="17"/>
        <end position="29"/>
    </location>
</feature>
<dbReference type="AlphaFoldDB" id="A0A0T9T4V9"/>
<dbReference type="EMBL" id="CQEJ01000003">
    <property type="protein sequence ID" value="CNK61651.1"/>
    <property type="molecule type" value="Genomic_DNA"/>
</dbReference>